<feature type="region of interest" description="Disordered" evidence="1">
    <location>
        <begin position="1"/>
        <end position="22"/>
    </location>
</feature>
<evidence type="ECO:0000313" key="4">
    <source>
        <dbReference type="Proteomes" id="UP001285521"/>
    </source>
</evidence>
<keyword evidence="2" id="KW-0472">Membrane</keyword>
<proteinExistence type="predicted"/>
<keyword evidence="4" id="KW-1185">Reference proteome</keyword>
<dbReference type="RefSeq" id="WP_319968169.1">
    <property type="nucleotide sequence ID" value="NZ_JAXAVW010000019.1"/>
</dbReference>
<feature type="transmembrane region" description="Helical" evidence="2">
    <location>
        <begin position="59"/>
        <end position="81"/>
    </location>
</feature>
<keyword evidence="2" id="KW-1133">Transmembrane helix</keyword>
<gene>
    <name evidence="3" type="ORF">SK803_23225</name>
</gene>
<feature type="transmembrane region" description="Helical" evidence="2">
    <location>
        <begin position="88"/>
        <end position="109"/>
    </location>
</feature>
<organism evidence="3 4">
    <name type="scientific">Lentzea miocenica</name>
    <dbReference type="NCBI Taxonomy" id="3095431"/>
    <lineage>
        <taxon>Bacteria</taxon>
        <taxon>Bacillati</taxon>
        <taxon>Actinomycetota</taxon>
        <taxon>Actinomycetes</taxon>
        <taxon>Pseudonocardiales</taxon>
        <taxon>Pseudonocardiaceae</taxon>
        <taxon>Lentzea</taxon>
    </lineage>
</organism>
<evidence type="ECO:0000256" key="1">
    <source>
        <dbReference type="SAM" id="MobiDB-lite"/>
    </source>
</evidence>
<keyword evidence="2" id="KW-0812">Transmembrane</keyword>
<evidence type="ECO:0000256" key="2">
    <source>
        <dbReference type="SAM" id="Phobius"/>
    </source>
</evidence>
<name>A0ABU4T4R1_9PSEU</name>
<accession>A0ABU4T4R1</accession>
<dbReference type="EMBL" id="JAXAVW010000019">
    <property type="protein sequence ID" value="MDX8033141.1"/>
    <property type="molecule type" value="Genomic_DNA"/>
</dbReference>
<protein>
    <submittedName>
        <fullName evidence="3">Uncharacterized protein</fullName>
    </submittedName>
</protein>
<sequence length="113" mass="12124">MQPDPIAPPPPPSPPSTTRPVREGTPFLHVAAGAGIWYLVIIASPVARALNKRTGWDDVVPALVDGGILFVVTTTVTWLILLRRRLKAWTLIPFTVPIYIAVAIVIGLITSPG</sequence>
<feature type="compositionally biased region" description="Pro residues" evidence="1">
    <location>
        <begin position="1"/>
        <end position="17"/>
    </location>
</feature>
<reference evidence="3 4" key="1">
    <citation type="submission" date="2023-11" db="EMBL/GenBank/DDBJ databases">
        <title>Lentzea sokolovensis, sp. nov., Lentzea kristufkii, sp. nov., and Lentzea miocenensis, sp. nov., rare actinobacteria from Sokolov Coal Basin, Miocene lacustrine sediment, Czech Republic.</title>
        <authorList>
            <person name="Lara A."/>
            <person name="Kotroba L."/>
            <person name="Nouioui I."/>
            <person name="Neumann-Schaal M."/>
            <person name="Mast Y."/>
            <person name="Chronakova A."/>
        </authorList>
    </citation>
    <scope>NUCLEOTIDE SEQUENCE [LARGE SCALE GENOMIC DNA]</scope>
    <source>
        <strain evidence="3 4">BCCO 10_0856</strain>
    </source>
</reference>
<feature type="transmembrane region" description="Helical" evidence="2">
    <location>
        <begin position="27"/>
        <end position="47"/>
    </location>
</feature>
<evidence type="ECO:0000313" key="3">
    <source>
        <dbReference type="EMBL" id="MDX8033141.1"/>
    </source>
</evidence>
<comment type="caution">
    <text evidence="3">The sequence shown here is derived from an EMBL/GenBank/DDBJ whole genome shotgun (WGS) entry which is preliminary data.</text>
</comment>
<dbReference type="Proteomes" id="UP001285521">
    <property type="component" value="Unassembled WGS sequence"/>
</dbReference>